<name>A0A6J5LWQ3_9CAUD</name>
<evidence type="ECO:0000313" key="1">
    <source>
        <dbReference type="EMBL" id="CAB4137507.1"/>
    </source>
</evidence>
<accession>A0A6J5LWQ3</accession>
<dbReference type="EMBL" id="LR796329">
    <property type="protein sequence ID" value="CAB4137507.1"/>
    <property type="molecule type" value="Genomic_DNA"/>
</dbReference>
<reference evidence="1" key="1">
    <citation type="submission" date="2020-04" db="EMBL/GenBank/DDBJ databases">
        <authorList>
            <person name="Chiriac C."/>
            <person name="Salcher M."/>
            <person name="Ghai R."/>
            <person name="Kavagutti S V."/>
        </authorList>
    </citation>
    <scope>NUCLEOTIDE SEQUENCE</scope>
</reference>
<protein>
    <submittedName>
        <fullName evidence="1">Uncharacterized protein</fullName>
    </submittedName>
</protein>
<gene>
    <name evidence="1" type="ORF">UFOVP316_48</name>
</gene>
<organism evidence="1">
    <name type="scientific">uncultured Caudovirales phage</name>
    <dbReference type="NCBI Taxonomy" id="2100421"/>
    <lineage>
        <taxon>Viruses</taxon>
        <taxon>Duplodnaviria</taxon>
        <taxon>Heunggongvirae</taxon>
        <taxon>Uroviricota</taxon>
        <taxon>Caudoviricetes</taxon>
        <taxon>Peduoviridae</taxon>
        <taxon>Maltschvirus</taxon>
        <taxon>Maltschvirus maltsch</taxon>
    </lineage>
</organism>
<proteinExistence type="predicted"/>
<sequence length="139" mass="15530">MTLNQIVAQITSYGTSHPQINTVIFGDFADKLDDADVVYPAMFFDVDNATFAAKQLSYTFSIYLLDRHLVETDALEVLSDMCLVAEDIVARLRTPSNTWMTGDSLNLTFFREAEPDFLAGVRIDATLTLPSINNRCQIP</sequence>